<dbReference type="InterPro" id="IPR025110">
    <property type="entry name" value="AMP-bd_C"/>
</dbReference>
<name>A0A1W1ZPD0_9BACT</name>
<sequence>MTTLVHHHLENSVTLFPKKIALIHGTRRLSYSKINKASNQLAHFLIHTGVIPGDRVVLLMDNCAEYVMAYYAILKAGAIAVPLSSDLKPTRIMFLMEELTPVAIISSGKYRPLFQACELKKSHLKVMIFNHSKKPDSPCNPLYTSWETALENKKTTNPELLLAPSDLASIIYTSGSSGKPKGVMLSHQNITANTASICQYLALDHRDVQMVVLPFFYVMGKSLLNTLFRVSGTVVLNNKFAFPAQVISEMIKEKVTLFSGVPSTYAHLIHRSPLKASRDQLTSLRCCTQAGGHMPGAMKRQLQQALPKHTDICIMYGATEASARLTWLPPHYLESRINSIGKAIPGVRIKILDDAGREVPPGETGELVATGNNIMQGYWKDESTTKKALDHHGYHTGDEGYMDEEGFIFLEGRKDSLIKVGGHRISPQEVEDALMETGLLMEVVVLGKADAFLGHRLVAIGVAKDKTTPARKILACCSELLPKYKLPGEIRLVRQLPKNANGKINKQGCEKLL</sequence>
<keyword evidence="3" id="KW-0436">Ligase</keyword>
<dbReference type="STRING" id="1121400.SAMN02746065_10371"/>
<dbReference type="InterPro" id="IPR000873">
    <property type="entry name" value="AMP-dep_synth/lig_dom"/>
</dbReference>
<evidence type="ECO:0000259" key="2">
    <source>
        <dbReference type="Pfam" id="PF13193"/>
    </source>
</evidence>
<dbReference type="Proteomes" id="UP000192418">
    <property type="component" value="Unassembled WGS sequence"/>
</dbReference>
<dbReference type="PROSITE" id="PS00455">
    <property type="entry name" value="AMP_BINDING"/>
    <property type="match status" value="1"/>
</dbReference>
<evidence type="ECO:0000313" key="3">
    <source>
        <dbReference type="EMBL" id="SMC50113.1"/>
    </source>
</evidence>
<dbReference type="Pfam" id="PF00501">
    <property type="entry name" value="AMP-binding"/>
    <property type="match status" value="1"/>
</dbReference>
<proteinExistence type="predicted"/>
<dbReference type="AlphaFoldDB" id="A0A1W1ZPD0"/>
<dbReference type="Pfam" id="PF13193">
    <property type="entry name" value="AMP-binding_C"/>
    <property type="match status" value="1"/>
</dbReference>
<gene>
    <name evidence="3" type="ORF">SAMN02746065_10371</name>
</gene>
<dbReference type="PANTHER" id="PTHR43767:SF10">
    <property type="entry name" value="SURFACTIN SYNTHASE SUBUNIT 1"/>
    <property type="match status" value="1"/>
</dbReference>
<dbReference type="Gene3D" id="3.30.300.30">
    <property type="match status" value="1"/>
</dbReference>
<dbReference type="PANTHER" id="PTHR43767">
    <property type="entry name" value="LONG-CHAIN-FATTY-ACID--COA LIGASE"/>
    <property type="match status" value="1"/>
</dbReference>
<feature type="domain" description="AMP-binding enzyme C-terminal" evidence="2">
    <location>
        <begin position="429"/>
        <end position="503"/>
    </location>
</feature>
<protein>
    <submittedName>
        <fullName evidence="3">Acyl-CoA synthetase (AMP-forming)/AMP-acid ligase II</fullName>
    </submittedName>
</protein>
<evidence type="ECO:0000313" key="4">
    <source>
        <dbReference type="Proteomes" id="UP000192418"/>
    </source>
</evidence>
<dbReference type="InterPro" id="IPR045851">
    <property type="entry name" value="AMP-bd_C_sf"/>
</dbReference>
<dbReference type="InterPro" id="IPR020845">
    <property type="entry name" value="AMP-binding_CS"/>
</dbReference>
<dbReference type="InterPro" id="IPR042099">
    <property type="entry name" value="ANL_N_sf"/>
</dbReference>
<accession>A0A1W1ZPD0</accession>
<dbReference type="OrthoDB" id="9803968at2"/>
<keyword evidence="4" id="KW-1185">Reference proteome</keyword>
<dbReference type="GO" id="GO:0016877">
    <property type="term" value="F:ligase activity, forming carbon-sulfur bonds"/>
    <property type="evidence" value="ECO:0007669"/>
    <property type="project" value="UniProtKB-ARBA"/>
</dbReference>
<dbReference type="EMBL" id="FWXY01000003">
    <property type="protein sequence ID" value="SMC50113.1"/>
    <property type="molecule type" value="Genomic_DNA"/>
</dbReference>
<organism evidence="3 4">
    <name type="scientific">Desulfocicer vacuolatum DSM 3385</name>
    <dbReference type="NCBI Taxonomy" id="1121400"/>
    <lineage>
        <taxon>Bacteria</taxon>
        <taxon>Pseudomonadati</taxon>
        <taxon>Thermodesulfobacteriota</taxon>
        <taxon>Desulfobacteria</taxon>
        <taxon>Desulfobacterales</taxon>
        <taxon>Desulfobacteraceae</taxon>
        <taxon>Desulfocicer</taxon>
    </lineage>
</organism>
<reference evidence="3 4" key="1">
    <citation type="submission" date="2017-04" db="EMBL/GenBank/DDBJ databases">
        <authorList>
            <person name="Afonso C.L."/>
            <person name="Miller P.J."/>
            <person name="Scott M.A."/>
            <person name="Spackman E."/>
            <person name="Goraichik I."/>
            <person name="Dimitrov K.M."/>
            <person name="Suarez D.L."/>
            <person name="Swayne D.E."/>
        </authorList>
    </citation>
    <scope>NUCLEOTIDE SEQUENCE [LARGE SCALE GENOMIC DNA]</scope>
    <source>
        <strain evidence="3 4">DSM 3385</strain>
    </source>
</reference>
<dbReference type="RefSeq" id="WP_084067049.1">
    <property type="nucleotide sequence ID" value="NZ_FWXY01000003.1"/>
</dbReference>
<evidence type="ECO:0000259" key="1">
    <source>
        <dbReference type="Pfam" id="PF00501"/>
    </source>
</evidence>
<dbReference type="Gene3D" id="3.40.50.12780">
    <property type="entry name" value="N-terminal domain of ligase-like"/>
    <property type="match status" value="1"/>
</dbReference>
<dbReference type="InterPro" id="IPR050237">
    <property type="entry name" value="ATP-dep_AMP-bd_enzyme"/>
</dbReference>
<feature type="domain" description="AMP-dependent synthetase/ligase" evidence="1">
    <location>
        <begin position="10"/>
        <end position="379"/>
    </location>
</feature>
<dbReference type="SUPFAM" id="SSF56801">
    <property type="entry name" value="Acetyl-CoA synthetase-like"/>
    <property type="match status" value="1"/>
</dbReference>